<gene>
    <name evidence="3" type="ORF">DL89DRAFT_268898</name>
</gene>
<dbReference type="GeneID" id="63804721"/>
<proteinExistence type="predicted"/>
<dbReference type="PANTHER" id="PTHR43205">
    <property type="entry name" value="PROSTAGLANDIN REDUCTASE"/>
    <property type="match status" value="1"/>
</dbReference>
<dbReference type="SUPFAM" id="SSF50129">
    <property type="entry name" value="GroES-like"/>
    <property type="match status" value="1"/>
</dbReference>
<dbReference type="InterPro" id="IPR036291">
    <property type="entry name" value="NAD(P)-bd_dom_sf"/>
</dbReference>
<dbReference type="SMART" id="SM00829">
    <property type="entry name" value="PKS_ER"/>
    <property type="match status" value="1"/>
</dbReference>
<name>A0A1Y1W482_9FUNG</name>
<evidence type="ECO:0000259" key="2">
    <source>
        <dbReference type="SMART" id="SM00829"/>
    </source>
</evidence>
<reference evidence="3 4" key="1">
    <citation type="submission" date="2016-07" db="EMBL/GenBank/DDBJ databases">
        <title>Pervasive Adenine N6-methylation of Active Genes in Fungi.</title>
        <authorList>
            <consortium name="DOE Joint Genome Institute"/>
            <person name="Mondo S.J."/>
            <person name="Dannebaum R.O."/>
            <person name="Kuo R.C."/>
            <person name="Labutti K."/>
            <person name="Haridas S."/>
            <person name="Kuo A."/>
            <person name="Salamov A."/>
            <person name="Ahrendt S.R."/>
            <person name="Lipzen A."/>
            <person name="Sullivan W."/>
            <person name="Andreopoulos W.B."/>
            <person name="Clum A."/>
            <person name="Lindquist E."/>
            <person name="Daum C."/>
            <person name="Ramamoorthy G.K."/>
            <person name="Gryganskyi A."/>
            <person name="Culley D."/>
            <person name="Magnuson J.K."/>
            <person name="James T.Y."/>
            <person name="O'Malley M.A."/>
            <person name="Stajich J.E."/>
            <person name="Spatafora J.W."/>
            <person name="Visel A."/>
            <person name="Grigoriev I.V."/>
        </authorList>
    </citation>
    <scope>NUCLEOTIDE SEQUENCE [LARGE SCALE GENOMIC DNA]</scope>
    <source>
        <strain evidence="3 4">ATCC 12442</strain>
    </source>
</reference>
<dbReference type="InterPro" id="IPR045010">
    <property type="entry name" value="MDR_fam"/>
</dbReference>
<dbReference type="Gene3D" id="3.40.50.720">
    <property type="entry name" value="NAD(P)-binding Rossmann-like Domain"/>
    <property type="match status" value="1"/>
</dbReference>
<evidence type="ECO:0000313" key="3">
    <source>
        <dbReference type="EMBL" id="ORX68383.1"/>
    </source>
</evidence>
<dbReference type="Gene3D" id="3.90.180.10">
    <property type="entry name" value="Medium-chain alcohol dehydrogenases, catalytic domain"/>
    <property type="match status" value="1"/>
</dbReference>
<dbReference type="InterPro" id="IPR041694">
    <property type="entry name" value="ADH_N_2"/>
</dbReference>
<dbReference type="OrthoDB" id="809632at2759"/>
<dbReference type="PANTHER" id="PTHR43205:SF7">
    <property type="entry name" value="PROSTAGLANDIN REDUCTASE 1"/>
    <property type="match status" value="1"/>
</dbReference>
<evidence type="ECO:0000313" key="4">
    <source>
        <dbReference type="Proteomes" id="UP000193922"/>
    </source>
</evidence>
<keyword evidence="1" id="KW-0560">Oxidoreductase</keyword>
<dbReference type="Pfam" id="PF00107">
    <property type="entry name" value="ADH_zinc_N"/>
    <property type="match status" value="1"/>
</dbReference>
<dbReference type="Pfam" id="PF16884">
    <property type="entry name" value="ADH_N_2"/>
    <property type="match status" value="1"/>
</dbReference>
<dbReference type="AlphaFoldDB" id="A0A1Y1W482"/>
<feature type="domain" description="Enoyl reductase (ER)" evidence="2">
    <location>
        <begin position="18"/>
        <end position="329"/>
    </location>
</feature>
<evidence type="ECO:0000256" key="1">
    <source>
        <dbReference type="ARBA" id="ARBA00023002"/>
    </source>
</evidence>
<dbReference type="CDD" id="cd05288">
    <property type="entry name" value="PGDH"/>
    <property type="match status" value="1"/>
</dbReference>
<organism evidence="3 4">
    <name type="scientific">Linderina pennispora</name>
    <dbReference type="NCBI Taxonomy" id="61395"/>
    <lineage>
        <taxon>Eukaryota</taxon>
        <taxon>Fungi</taxon>
        <taxon>Fungi incertae sedis</taxon>
        <taxon>Zoopagomycota</taxon>
        <taxon>Kickxellomycotina</taxon>
        <taxon>Kickxellomycetes</taxon>
        <taxon>Kickxellales</taxon>
        <taxon>Kickxellaceae</taxon>
        <taxon>Linderina</taxon>
    </lineage>
</organism>
<protein>
    <submittedName>
        <fullName evidence="3">Alcohol dehydrogenase zinc-binding domain-containing protein</fullName>
    </submittedName>
</protein>
<dbReference type="SUPFAM" id="SSF51735">
    <property type="entry name" value="NAD(P)-binding Rossmann-fold domains"/>
    <property type="match status" value="1"/>
</dbReference>
<dbReference type="InterPro" id="IPR011032">
    <property type="entry name" value="GroES-like_sf"/>
</dbReference>
<dbReference type="InterPro" id="IPR013149">
    <property type="entry name" value="ADH-like_C"/>
</dbReference>
<dbReference type="RefSeq" id="XP_040742197.1">
    <property type="nucleotide sequence ID" value="XM_040888073.1"/>
</dbReference>
<sequence>MSAESITRVILNNYVPDGTPNPSDFRIETVPAPTADMLRDSELLVRPLYLSCDPYMRNRINGRDGYYIDGLKAAAPIAGLGLGVVEASTSSGFAPGDFVTGGFFDWAQKAIVPAAGFSKVSETDRVSLVDYVGVLGMPSFAAYVGLVTLGKPKKGETLLVSSAAGAVGQMVVQLAKIRGLRVVGVAGSDKKVEFVKSLGADAAFNYKTCGNFEQAIRQAAPEGVDIYFDNVGGEFLDAALMNMRPYGRVAACGQASQYNVTANETYRMDNFLQVINRKLNVTGYVITDHYPTPSFAEFLAEVDEVIGLENGPTALIDVFVGNNFGKRIIRV</sequence>
<dbReference type="InterPro" id="IPR020843">
    <property type="entry name" value="ER"/>
</dbReference>
<keyword evidence="4" id="KW-1185">Reference proteome</keyword>
<dbReference type="Proteomes" id="UP000193922">
    <property type="component" value="Unassembled WGS sequence"/>
</dbReference>
<dbReference type="GO" id="GO:0016628">
    <property type="term" value="F:oxidoreductase activity, acting on the CH-CH group of donors, NAD or NADP as acceptor"/>
    <property type="evidence" value="ECO:0007669"/>
    <property type="project" value="InterPro"/>
</dbReference>
<accession>A0A1Y1W482</accession>
<dbReference type="FunFam" id="3.40.50.720:FF:000121">
    <property type="entry name" value="Prostaglandin reductase 2"/>
    <property type="match status" value="1"/>
</dbReference>
<dbReference type="EMBL" id="MCFD01000010">
    <property type="protein sequence ID" value="ORX68383.1"/>
    <property type="molecule type" value="Genomic_DNA"/>
</dbReference>
<comment type="caution">
    <text evidence="3">The sequence shown here is derived from an EMBL/GenBank/DDBJ whole genome shotgun (WGS) entry which is preliminary data.</text>
</comment>